<dbReference type="InterPro" id="IPR000524">
    <property type="entry name" value="Tscrpt_reg_HTH_GntR"/>
</dbReference>
<dbReference type="InterPro" id="IPR028978">
    <property type="entry name" value="Chorismate_lyase_/UTRA_dom_sf"/>
</dbReference>
<evidence type="ECO:0000313" key="6">
    <source>
        <dbReference type="Proteomes" id="UP001597267"/>
    </source>
</evidence>
<dbReference type="Pfam" id="PF07702">
    <property type="entry name" value="UTRA"/>
    <property type="match status" value="1"/>
</dbReference>
<keyword evidence="1" id="KW-0805">Transcription regulation</keyword>
<keyword evidence="2" id="KW-0238">DNA-binding</keyword>
<organism evidence="5 6">
    <name type="scientific">Agrilactobacillus yilanensis</name>
    <dbReference type="NCBI Taxonomy" id="2485997"/>
    <lineage>
        <taxon>Bacteria</taxon>
        <taxon>Bacillati</taxon>
        <taxon>Bacillota</taxon>
        <taxon>Bacilli</taxon>
        <taxon>Lactobacillales</taxon>
        <taxon>Lactobacillaceae</taxon>
        <taxon>Agrilactobacillus</taxon>
    </lineage>
</organism>
<dbReference type="SMART" id="SM00345">
    <property type="entry name" value="HTH_GNTR"/>
    <property type="match status" value="1"/>
</dbReference>
<dbReference type="NCBIfam" id="NF041547">
    <property type="entry name" value="GntR_LSA1692"/>
    <property type="match status" value="1"/>
</dbReference>
<feature type="domain" description="HTH gntR-type" evidence="4">
    <location>
        <begin position="3"/>
        <end position="71"/>
    </location>
</feature>
<dbReference type="EMBL" id="JBHTOP010000002">
    <property type="protein sequence ID" value="MFD1670714.1"/>
    <property type="molecule type" value="Genomic_DNA"/>
</dbReference>
<dbReference type="Gene3D" id="3.40.1410.10">
    <property type="entry name" value="Chorismate lyase-like"/>
    <property type="match status" value="1"/>
</dbReference>
<evidence type="ECO:0000259" key="4">
    <source>
        <dbReference type="PROSITE" id="PS50949"/>
    </source>
</evidence>
<dbReference type="InterPro" id="IPR050679">
    <property type="entry name" value="Bact_HTH_transcr_reg"/>
</dbReference>
<evidence type="ECO:0000313" key="5">
    <source>
        <dbReference type="EMBL" id="MFD1670714.1"/>
    </source>
</evidence>
<dbReference type="InterPro" id="IPR036388">
    <property type="entry name" value="WH-like_DNA-bd_sf"/>
</dbReference>
<dbReference type="Proteomes" id="UP001597267">
    <property type="component" value="Unassembled WGS sequence"/>
</dbReference>
<keyword evidence="6" id="KW-1185">Reference proteome</keyword>
<dbReference type="InterPro" id="IPR011663">
    <property type="entry name" value="UTRA"/>
</dbReference>
<proteinExistence type="predicted"/>
<reference evidence="6" key="1">
    <citation type="journal article" date="2019" name="Int. J. Syst. Evol. Microbiol.">
        <title>The Global Catalogue of Microorganisms (GCM) 10K type strain sequencing project: providing services to taxonomists for standard genome sequencing and annotation.</title>
        <authorList>
            <consortium name="The Broad Institute Genomics Platform"/>
            <consortium name="The Broad Institute Genome Sequencing Center for Infectious Disease"/>
            <person name="Wu L."/>
            <person name="Ma J."/>
        </authorList>
    </citation>
    <scope>NUCLEOTIDE SEQUENCE [LARGE SCALE GENOMIC DNA]</scope>
    <source>
        <strain evidence="6">CCM 8896</strain>
    </source>
</reference>
<dbReference type="InterPro" id="IPR036390">
    <property type="entry name" value="WH_DNA-bd_sf"/>
</dbReference>
<dbReference type="SMART" id="SM00866">
    <property type="entry name" value="UTRA"/>
    <property type="match status" value="1"/>
</dbReference>
<dbReference type="PROSITE" id="PS50949">
    <property type="entry name" value="HTH_GNTR"/>
    <property type="match status" value="1"/>
</dbReference>
<dbReference type="SUPFAM" id="SSF64288">
    <property type="entry name" value="Chorismate lyase-like"/>
    <property type="match status" value="1"/>
</dbReference>
<dbReference type="PANTHER" id="PTHR44846">
    <property type="entry name" value="MANNOSYL-D-GLYCERATE TRANSPORT/METABOLISM SYSTEM REPRESSOR MNGR-RELATED"/>
    <property type="match status" value="1"/>
</dbReference>
<dbReference type="PRINTS" id="PR00035">
    <property type="entry name" value="HTHGNTR"/>
</dbReference>
<comment type="caution">
    <text evidence="5">The sequence shown here is derived from an EMBL/GenBank/DDBJ whole genome shotgun (WGS) entry which is preliminary data.</text>
</comment>
<evidence type="ECO:0000256" key="2">
    <source>
        <dbReference type="ARBA" id="ARBA00023125"/>
    </source>
</evidence>
<gene>
    <name evidence="5" type="ORF">ACFQ5M_01245</name>
</gene>
<sequence length="241" mass="27601">MATAKFEEVAAQLTDRIRREVYSTAQKLPSEYDLAKEFEVSRLTIRKAIDLLIKQQLLVKSPGKGTYVMSGVGKVESGRMGLQGFTEAAKAYGRTSRTEVLQFEPLTDVSDKISDALALKTRLKPEVDLLIRRRFWNEDPMTIEYITICHEYVEDYEKADFEGSLFALLEKKVEIAYSHEAIEATLVNEKMAELLNLKVGEPLMKVNSVTYTADAKPIFYDTSYYRADKYTFRSTLTRFKQ</sequence>
<evidence type="ECO:0000256" key="3">
    <source>
        <dbReference type="ARBA" id="ARBA00023163"/>
    </source>
</evidence>
<protein>
    <submittedName>
        <fullName evidence="5">GntR family transcriptional regulator, LSA1692 subfamily</fullName>
    </submittedName>
</protein>
<name>A0ABW4J447_9LACO</name>
<evidence type="ECO:0000256" key="1">
    <source>
        <dbReference type="ARBA" id="ARBA00023015"/>
    </source>
</evidence>
<keyword evidence="3" id="KW-0804">Transcription</keyword>
<dbReference type="Gene3D" id="1.10.10.10">
    <property type="entry name" value="Winged helix-like DNA-binding domain superfamily/Winged helix DNA-binding domain"/>
    <property type="match status" value="1"/>
</dbReference>
<accession>A0ABW4J447</accession>
<dbReference type="Pfam" id="PF00392">
    <property type="entry name" value="GntR"/>
    <property type="match status" value="1"/>
</dbReference>
<dbReference type="SUPFAM" id="SSF46785">
    <property type="entry name" value="Winged helix' DNA-binding domain"/>
    <property type="match status" value="1"/>
</dbReference>
<dbReference type="PANTHER" id="PTHR44846:SF1">
    <property type="entry name" value="MANNOSYL-D-GLYCERATE TRANSPORT_METABOLISM SYSTEM REPRESSOR MNGR-RELATED"/>
    <property type="match status" value="1"/>
</dbReference>
<dbReference type="CDD" id="cd07377">
    <property type="entry name" value="WHTH_GntR"/>
    <property type="match status" value="1"/>
</dbReference>
<dbReference type="RefSeq" id="WP_125712851.1">
    <property type="nucleotide sequence ID" value="NZ_JBHTOP010000002.1"/>
</dbReference>